<keyword evidence="2" id="KW-0732">Signal</keyword>
<accession>A0ABR0J3C0</accession>
<proteinExistence type="predicted"/>
<evidence type="ECO:0000313" key="4">
    <source>
        <dbReference type="Proteomes" id="UP001345691"/>
    </source>
</evidence>
<name>A0ABR0J3C0_9EURO</name>
<evidence type="ECO:0000256" key="2">
    <source>
        <dbReference type="SAM" id="SignalP"/>
    </source>
</evidence>
<protein>
    <submittedName>
        <fullName evidence="3">Uncharacterized protein</fullName>
    </submittedName>
</protein>
<feature type="region of interest" description="Disordered" evidence="1">
    <location>
        <begin position="32"/>
        <end position="126"/>
    </location>
</feature>
<reference evidence="3 4" key="1">
    <citation type="submission" date="2023-08" db="EMBL/GenBank/DDBJ databases">
        <title>Black Yeasts Isolated from many extreme environments.</title>
        <authorList>
            <person name="Coleine C."/>
            <person name="Stajich J.E."/>
            <person name="Selbmann L."/>
        </authorList>
    </citation>
    <scope>NUCLEOTIDE SEQUENCE [LARGE SCALE GENOMIC DNA]</scope>
    <source>
        <strain evidence="3 4">CCFEE 6328</strain>
    </source>
</reference>
<evidence type="ECO:0000256" key="1">
    <source>
        <dbReference type="SAM" id="MobiDB-lite"/>
    </source>
</evidence>
<feature type="signal peptide" evidence="2">
    <location>
        <begin position="1"/>
        <end position="16"/>
    </location>
</feature>
<dbReference type="EMBL" id="JAVRRF010000023">
    <property type="protein sequence ID" value="KAK5054382.1"/>
    <property type="molecule type" value="Genomic_DNA"/>
</dbReference>
<keyword evidence="4" id="KW-1185">Reference proteome</keyword>
<comment type="caution">
    <text evidence="3">The sequence shown here is derived from an EMBL/GenBank/DDBJ whole genome shotgun (WGS) entry which is preliminary data.</text>
</comment>
<sequence length="398" mass="42274">MSSVLTWITQFPLVLGTGSDFPAPTNVTVVSTNATSTSTSSTSTVSSTSTSSSSTSLSPSSTSSSLSTSQTTTSSISQVSASSTMSVSTSSTVAPSPTSTVASKTTSTVQTSSSPPSSTPPSSSARMGTKTFVYTVLTTRTTDYSIIDVSFCNGYSEGGTEGCLGPWQLQTIITTDPPASEKSLYCESWTAPFSTTSPAKASVLNCATPVSGSATKELPTAWPSDSPFSPFGDMSFEISDFCESITKDQIFLNDGDPNGQSSPAECALYSAPFQNQIAVNEYPIVIGLTFDYNGCDSPTDKYRNGVNMSSYGSKECINVFTNNLVKKCKFNDNEVKKWNLEQWKQNTIGGMYWQDCMRWTLMAVNWSAAPPNILPSHSSLVLVPSRTSLSLVSNIFTK</sequence>
<dbReference type="Proteomes" id="UP001345691">
    <property type="component" value="Unassembled WGS sequence"/>
</dbReference>
<feature type="chain" id="PRO_5045518509" evidence="2">
    <location>
        <begin position="17"/>
        <end position="398"/>
    </location>
</feature>
<evidence type="ECO:0000313" key="3">
    <source>
        <dbReference type="EMBL" id="KAK5054382.1"/>
    </source>
</evidence>
<gene>
    <name evidence="3" type="ORF">LTR69_008997</name>
</gene>
<organism evidence="3 4">
    <name type="scientific">Exophiala sideris</name>
    <dbReference type="NCBI Taxonomy" id="1016849"/>
    <lineage>
        <taxon>Eukaryota</taxon>
        <taxon>Fungi</taxon>
        <taxon>Dikarya</taxon>
        <taxon>Ascomycota</taxon>
        <taxon>Pezizomycotina</taxon>
        <taxon>Eurotiomycetes</taxon>
        <taxon>Chaetothyriomycetidae</taxon>
        <taxon>Chaetothyriales</taxon>
        <taxon>Herpotrichiellaceae</taxon>
        <taxon>Exophiala</taxon>
    </lineage>
</organism>